<comment type="caution">
    <text evidence="2">The sequence shown here is derived from an EMBL/GenBank/DDBJ whole genome shotgun (WGS) entry which is preliminary data.</text>
</comment>
<sequence length="122" mass="13215">MADQDAHEEQPRHSSSLERKQPSGDVEGCDKKKRERSMCPSWQFSASGLIEKLSDGAQAPSTSDAPVLNRYHTLSCSDEECVASGGESNYTDPLDGLNSISPAQPSLLDNEDDASFLKALNE</sequence>
<gene>
    <name evidence="2" type="ORF">E2C01_074786</name>
</gene>
<dbReference type="AlphaFoldDB" id="A0A5B7II49"/>
<organism evidence="2 3">
    <name type="scientific">Portunus trituberculatus</name>
    <name type="common">Swimming crab</name>
    <name type="synonym">Neptunus trituberculatus</name>
    <dbReference type="NCBI Taxonomy" id="210409"/>
    <lineage>
        <taxon>Eukaryota</taxon>
        <taxon>Metazoa</taxon>
        <taxon>Ecdysozoa</taxon>
        <taxon>Arthropoda</taxon>
        <taxon>Crustacea</taxon>
        <taxon>Multicrustacea</taxon>
        <taxon>Malacostraca</taxon>
        <taxon>Eumalacostraca</taxon>
        <taxon>Eucarida</taxon>
        <taxon>Decapoda</taxon>
        <taxon>Pleocyemata</taxon>
        <taxon>Brachyura</taxon>
        <taxon>Eubrachyura</taxon>
        <taxon>Portunoidea</taxon>
        <taxon>Portunidae</taxon>
        <taxon>Portuninae</taxon>
        <taxon>Portunus</taxon>
    </lineage>
</organism>
<dbReference type="EMBL" id="VSRR010053381">
    <property type="protein sequence ID" value="MPC80214.1"/>
    <property type="molecule type" value="Genomic_DNA"/>
</dbReference>
<feature type="compositionally biased region" description="Basic and acidic residues" evidence="1">
    <location>
        <begin position="1"/>
        <end position="32"/>
    </location>
</feature>
<feature type="region of interest" description="Disordered" evidence="1">
    <location>
        <begin position="82"/>
        <end position="109"/>
    </location>
</feature>
<reference evidence="2 3" key="1">
    <citation type="submission" date="2019-05" db="EMBL/GenBank/DDBJ databases">
        <title>Another draft genome of Portunus trituberculatus and its Hox gene families provides insights of decapod evolution.</title>
        <authorList>
            <person name="Jeong J.-H."/>
            <person name="Song I."/>
            <person name="Kim S."/>
            <person name="Choi T."/>
            <person name="Kim D."/>
            <person name="Ryu S."/>
            <person name="Kim W."/>
        </authorList>
    </citation>
    <scope>NUCLEOTIDE SEQUENCE [LARGE SCALE GENOMIC DNA]</scope>
    <source>
        <tissue evidence="2">Muscle</tissue>
    </source>
</reference>
<feature type="region of interest" description="Disordered" evidence="1">
    <location>
        <begin position="1"/>
        <end position="37"/>
    </location>
</feature>
<evidence type="ECO:0000256" key="1">
    <source>
        <dbReference type="SAM" id="MobiDB-lite"/>
    </source>
</evidence>
<evidence type="ECO:0000313" key="3">
    <source>
        <dbReference type="Proteomes" id="UP000324222"/>
    </source>
</evidence>
<proteinExistence type="predicted"/>
<dbReference type="Proteomes" id="UP000324222">
    <property type="component" value="Unassembled WGS sequence"/>
</dbReference>
<protein>
    <submittedName>
        <fullName evidence="2">Uncharacterized protein</fullName>
    </submittedName>
</protein>
<name>A0A5B7II49_PORTR</name>
<keyword evidence="3" id="KW-1185">Reference proteome</keyword>
<accession>A0A5B7II49</accession>
<evidence type="ECO:0000313" key="2">
    <source>
        <dbReference type="EMBL" id="MPC80214.1"/>
    </source>
</evidence>